<dbReference type="Pfam" id="PF07811">
    <property type="entry name" value="TadE"/>
    <property type="match status" value="1"/>
</dbReference>
<dbReference type="Proteomes" id="UP000619479">
    <property type="component" value="Unassembled WGS sequence"/>
</dbReference>
<proteinExistence type="predicted"/>
<dbReference type="EMBL" id="BOMH01000096">
    <property type="protein sequence ID" value="GID71068.1"/>
    <property type="molecule type" value="Genomic_DNA"/>
</dbReference>
<evidence type="ECO:0000313" key="3">
    <source>
        <dbReference type="Proteomes" id="UP000619479"/>
    </source>
</evidence>
<keyword evidence="3" id="KW-1185">Reference proteome</keyword>
<sequence>MVIPAVMLLMFLALQVAMYSYARSIALTAAQEGLTAARAYNSSAAAGSARAQDFIARAGGDSLTGTRVAATRSATQASVTVTGRSPSLLPGLRLTVSQTAVGPVERFVE</sequence>
<name>A0A919IWH9_9ACTN</name>
<dbReference type="InterPro" id="IPR012495">
    <property type="entry name" value="TadE-like_dom"/>
</dbReference>
<evidence type="ECO:0000313" key="2">
    <source>
        <dbReference type="EMBL" id="GID71068.1"/>
    </source>
</evidence>
<reference evidence="2" key="1">
    <citation type="submission" date="2021-01" db="EMBL/GenBank/DDBJ databases">
        <title>Whole genome shotgun sequence of Actinoplanes cyaneus NBRC 14990.</title>
        <authorList>
            <person name="Komaki H."/>
            <person name="Tamura T."/>
        </authorList>
    </citation>
    <scope>NUCLEOTIDE SEQUENCE</scope>
    <source>
        <strain evidence="2">NBRC 14990</strain>
    </source>
</reference>
<protein>
    <recommendedName>
        <fullName evidence="1">TadE-like domain-containing protein</fullName>
    </recommendedName>
</protein>
<feature type="domain" description="TadE-like" evidence="1">
    <location>
        <begin position="1"/>
        <end position="33"/>
    </location>
</feature>
<dbReference type="AlphaFoldDB" id="A0A919IWH9"/>
<organism evidence="2 3">
    <name type="scientific">Actinoplanes cyaneus</name>
    <dbReference type="NCBI Taxonomy" id="52696"/>
    <lineage>
        <taxon>Bacteria</taxon>
        <taxon>Bacillati</taxon>
        <taxon>Actinomycetota</taxon>
        <taxon>Actinomycetes</taxon>
        <taxon>Micromonosporales</taxon>
        <taxon>Micromonosporaceae</taxon>
        <taxon>Actinoplanes</taxon>
    </lineage>
</organism>
<accession>A0A919IWH9</accession>
<comment type="caution">
    <text evidence="2">The sequence shown here is derived from an EMBL/GenBank/DDBJ whole genome shotgun (WGS) entry which is preliminary data.</text>
</comment>
<evidence type="ECO:0000259" key="1">
    <source>
        <dbReference type="Pfam" id="PF07811"/>
    </source>
</evidence>
<gene>
    <name evidence="2" type="ORF">Acy02nite_89490</name>
</gene>